<dbReference type="EMBL" id="FOIM01000014">
    <property type="protein sequence ID" value="SET77110.1"/>
    <property type="molecule type" value="Genomic_DNA"/>
</dbReference>
<dbReference type="Proteomes" id="UP000198508">
    <property type="component" value="Unassembled WGS sequence"/>
</dbReference>
<protein>
    <submittedName>
        <fullName evidence="1">Uncharacterized protein</fullName>
    </submittedName>
</protein>
<name>A0A1I0H0A5_9FIRM</name>
<dbReference type="RefSeq" id="WP_022512834.1">
    <property type="nucleotide sequence ID" value="NZ_FOIM01000014.1"/>
</dbReference>
<evidence type="ECO:0000313" key="2">
    <source>
        <dbReference type="Proteomes" id="UP000198508"/>
    </source>
</evidence>
<dbReference type="AlphaFoldDB" id="A0A1I0H0A5"/>
<proteinExistence type="predicted"/>
<reference evidence="2" key="1">
    <citation type="submission" date="2016-10" db="EMBL/GenBank/DDBJ databases">
        <authorList>
            <person name="Varghese N."/>
            <person name="Submissions S."/>
        </authorList>
    </citation>
    <scope>NUCLEOTIDE SEQUENCE [LARGE SCALE GENOMIC DNA]</scope>
    <source>
        <strain evidence="2">NLAE-zl-G277</strain>
    </source>
</reference>
<accession>A0A1I0H0A5</accession>
<evidence type="ECO:0000313" key="1">
    <source>
        <dbReference type="EMBL" id="SET77110.1"/>
    </source>
</evidence>
<gene>
    <name evidence="1" type="ORF">SAMN05216313_1142</name>
</gene>
<keyword evidence="2" id="KW-1185">Reference proteome</keyword>
<sequence length="143" mass="17401">MLWFHNGCIHVAVWSGDSAVLWDYKDMLRSVAQRNHYKIDVVLTKSKEALLQSIRFFSKKPHLIIIADSLNSYQYRMFLEQLERRRSRAKVFLMGTWKVPEGYEKMVMAVEHKVKLERYLEREMDWIKRKRLWELFRKGYVTK</sequence>
<organism evidence="1 2">
    <name type="scientific">Enterocloster lavalensis</name>
    <dbReference type="NCBI Taxonomy" id="460384"/>
    <lineage>
        <taxon>Bacteria</taxon>
        <taxon>Bacillati</taxon>
        <taxon>Bacillota</taxon>
        <taxon>Clostridia</taxon>
        <taxon>Lachnospirales</taxon>
        <taxon>Lachnospiraceae</taxon>
        <taxon>Enterocloster</taxon>
    </lineage>
</organism>